<evidence type="ECO:0000313" key="3">
    <source>
        <dbReference type="Proteomes" id="UP000272025"/>
    </source>
</evidence>
<feature type="compositionally biased region" description="Polar residues" evidence="1">
    <location>
        <begin position="165"/>
        <end position="192"/>
    </location>
</feature>
<keyword evidence="3" id="KW-1185">Reference proteome</keyword>
<sequence>MKSFIAAAGLLATANAYQPGSFFLRRSNETIPSAIPSISDIPSPSAIPSVSDILSSSDIPSVSAIPSSDIPSISDFLASSAIPESSAPAGFTTLTVEVTEVATITSCAPTITDCAAALPTLREEDLETFIITQTVRLTETVCPITEVENISESVIREHETGTLTGSIITSEAPSAVPSLSESSVPPQTTTSDAIPGIGEDAAEDECPAEDEDDEDDEDDEEFEDECPAEDDDEEDEEDEEDVVIIDKTVTVEPIPYPTGSALPSSGFAQPTGAAFVRRSRFRPAY</sequence>
<accession>A0A3N2Q6R8</accession>
<dbReference type="Proteomes" id="UP000272025">
    <property type="component" value="Unassembled WGS sequence"/>
</dbReference>
<gene>
    <name evidence="2" type="ORF">SODALDRAFT_15240</name>
</gene>
<dbReference type="GeneID" id="39575353"/>
<proteinExistence type="predicted"/>
<name>A0A3N2Q6R8_SODAK</name>
<evidence type="ECO:0000256" key="1">
    <source>
        <dbReference type="SAM" id="MobiDB-lite"/>
    </source>
</evidence>
<dbReference type="RefSeq" id="XP_028470246.1">
    <property type="nucleotide sequence ID" value="XM_028606875.1"/>
</dbReference>
<dbReference type="STRING" id="1314773.A0A3N2Q6R8"/>
<feature type="region of interest" description="Disordered" evidence="1">
    <location>
        <begin position="165"/>
        <end position="270"/>
    </location>
</feature>
<organism evidence="2 3">
    <name type="scientific">Sodiomyces alkalinus (strain CBS 110278 / VKM F-3762 / F11)</name>
    <name type="common">Alkaliphilic filamentous fungus</name>
    <dbReference type="NCBI Taxonomy" id="1314773"/>
    <lineage>
        <taxon>Eukaryota</taxon>
        <taxon>Fungi</taxon>
        <taxon>Dikarya</taxon>
        <taxon>Ascomycota</taxon>
        <taxon>Pezizomycotina</taxon>
        <taxon>Sordariomycetes</taxon>
        <taxon>Hypocreomycetidae</taxon>
        <taxon>Glomerellales</taxon>
        <taxon>Plectosphaerellaceae</taxon>
        <taxon>Sodiomyces</taxon>
    </lineage>
</organism>
<evidence type="ECO:0000313" key="2">
    <source>
        <dbReference type="EMBL" id="ROT42440.1"/>
    </source>
</evidence>
<dbReference type="OrthoDB" id="3923593at2759"/>
<dbReference type="AlphaFoldDB" id="A0A3N2Q6R8"/>
<protein>
    <submittedName>
        <fullName evidence="2">Uncharacterized protein</fullName>
    </submittedName>
</protein>
<dbReference type="EMBL" id="ML119051">
    <property type="protein sequence ID" value="ROT42440.1"/>
    <property type="molecule type" value="Genomic_DNA"/>
</dbReference>
<feature type="compositionally biased region" description="Acidic residues" evidence="1">
    <location>
        <begin position="200"/>
        <end position="243"/>
    </location>
</feature>
<reference evidence="2 3" key="1">
    <citation type="journal article" date="2018" name="Mol. Ecol.">
        <title>The obligate alkalophilic soda-lake fungus Sodiomyces alkalinus has shifted to a protein diet.</title>
        <authorList>
            <person name="Grum-Grzhimaylo A.A."/>
            <person name="Falkoski D.L."/>
            <person name="van den Heuvel J."/>
            <person name="Valero-Jimenez C.A."/>
            <person name="Min B."/>
            <person name="Choi I.G."/>
            <person name="Lipzen A."/>
            <person name="Daum C.G."/>
            <person name="Aanen D.K."/>
            <person name="Tsang A."/>
            <person name="Henrissat B."/>
            <person name="Bilanenko E.N."/>
            <person name="de Vries R.P."/>
            <person name="van Kan J.A.L."/>
            <person name="Grigoriev I.V."/>
            <person name="Debets A.J.M."/>
        </authorList>
    </citation>
    <scope>NUCLEOTIDE SEQUENCE [LARGE SCALE GENOMIC DNA]</scope>
    <source>
        <strain evidence="2 3">F11</strain>
    </source>
</reference>